<organism evidence="2">
    <name type="scientific">Schizaphis graminum</name>
    <name type="common">Green bug aphid</name>
    <dbReference type="NCBI Taxonomy" id="13262"/>
    <lineage>
        <taxon>Eukaryota</taxon>
        <taxon>Metazoa</taxon>
        <taxon>Ecdysozoa</taxon>
        <taxon>Arthropoda</taxon>
        <taxon>Hexapoda</taxon>
        <taxon>Insecta</taxon>
        <taxon>Pterygota</taxon>
        <taxon>Neoptera</taxon>
        <taxon>Paraneoptera</taxon>
        <taxon>Hemiptera</taxon>
        <taxon>Sternorrhyncha</taxon>
        <taxon>Aphidomorpha</taxon>
        <taxon>Aphidoidea</taxon>
        <taxon>Aphididae</taxon>
        <taxon>Aphidini</taxon>
        <taxon>Schizaphis</taxon>
    </lineage>
</organism>
<dbReference type="PANTHER" id="PTHR12436">
    <property type="entry name" value="80 KDA MCM3-ASSOCIATED PROTEIN"/>
    <property type="match status" value="1"/>
</dbReference>
<gene>
    <name evidence="2" type="primary">MCM3AP_1</name>
    <name evidence="2" type="ORF">g.29013</name>
</gene>
<dbReference type="GO" id="GO:0005813">
    <property type="term" value="C:centrosome"/>
    <property type="evidence" value="ECO:0007669"/>
    <property type="project" value="TreeGrafter"/>
</dbReference>
<evidence type="ECO:0000313" key="2">
    <source>
        <dbReference type="EMBL" id="MBY12736.1"/>
    </source>
</evidence>
<reference evidence="2" key="1">
    <citation type="submission" date="2018-04" db="EMBL/GenBank/DDBJ databases">
        <title>Transcriptome of Schizaphis graminum biotype I.</title>
        <authorList>
            <person name="Scully E.D."/>
            <person name="Geib S.M."/>
            <person name="Palmer N.A."/>
            <person name="Koch K."/>
            <person name="Bradshaw J."/>
            <person name="Heng-Moss T."/>
            <person name="Sarath G."/>
        </authorList>
    </citation>
    <scope>NUCLEOTIDE SEQUENCE</scope>
</reference>
<dbReference type="InterPro" id="IPR005062">
    <property type="entry name" value="SAC3/GANP/THP3_conserved"/>
</dbReference>
<dbReference type="GO" id="GO:0005819">
    <property type="term" value="C:spindle"/>
    <property type="evidence" value="ECO:0007669"/>
    <property type="project" value="TreeGrafter"/>
</dbReference>
<dbReference type="EMBL" id="GGMR01000117">
    <property type="protein sequence ID" value="MBY12736.1"/>
    <property type="molecule type" value="Transcribed_RNA"/>
</dbReference>
<accession>A0A2S2N7H7</accession>
<name>A0A2S2N7H7_SCHGA</name>
<dbReference type="InterPro" id="IPR045107">
    <property type="entry name" value="SAC3/GANP/THP3"/>
</dbReference>
<dbReference type="Pfam" id="PF03399">
    <property type="entry name" value="SAC3_GANP"/>
    <property type="match status" value="1"/>
</dbReference>
<dbReference type="GO" id="GO:0051225">
    <property type="term" value="P:spindle assembly"/>
    <property type="evidence" value="ECO:0007669"/>
    <property type="project" value="TreeGrafter"/>
</dbReference>
<dbReference type="PANTHER" id="PTHR12436:SF38">
    <property type="entry name" value="SAC3 DOMAIN-CONTAINING PROTEIN 1"/>
    <property type="match status" value="1"/>
</dbReference>
<sequence length="324" mass="37279">MALPVKGICMEMCPRKEKTMRKSKKLVHQLECTPYKMVKCFSRSAAGSSLNKPHILRPPSVLKNTISYLLNEILTITNIPFNIVYDFIDDRLNSIKQDATIQEVSDQDWIAILPPIIRFHAYAAYKCYEYDVNTFDPFLNMKHFHESIFKIVKIFLQDLDKATDKLCSEMVSLLIVANLGDFNFLQQALPFISKKSTLIKMSMVLSLNIMNGNFGQLFETYNTFPALHQCVISVQLPMLRKIILKSMCVGFNCKNNYFAISILTKMLLHNKPQETIKECQHYCLTVIDNKVELSKSSFNNEVDELHLKKKIIFNVNVSTIVLNT</sequence>
<evidence type="ECO:0000259" key="1">
    <source>
        <dbReference type="Pfam" id="PF03399"/>
    </source>
</evidence>
<protein>
    <submittedName>
        <fullName evidence="2">MCM3-associated protein</fullName>
    </submittedName>
</protein>
<proteinExistence type="predicted"/>
<dbReference type="GO" id="GO:0051298">
    <property type="term" value="P:centrosome duplication"/>
    <property type="evidence" value="ECO:0007669"/>
    <property type="project" value="TreeGrafter"/>
</dbReference>
<dbReference type="Gene3D" id="1.25.40.990">
    <property type="match status" value="1"/>
</dbReference>
<feature type="domain" description="SAC3/GANP/THP3 conserved" evidence="1">
    <location>
        <begin position="12"/>
        <end position="286"/>
    </location>
</feature>
<dbReference type="GO" id="GO:0005634">
    <property type="term" value="C:nucleus"/>
    <property type="evidence" value="ECO:0007669"/>
    <property type="project" value="TreeGrafter"/>
</dbReference>
<dbReference type="AlphaFoldDB" id="A0A2S2N7H7"/>